<dbReference type="InterPro" id="IPR001584">
    <property type="entry name" value="Integrase_cat-core"/>
</dbReference>
<dbReference type="GO" id="GO:0032196">
    <property type="term" value="P:transposition"/>
    <property type="evidence" value="ECO:0007669"/>
    <property type="project" value="TreeGrafter"/>
</dbReference>
<dbReference type="GO" id="GO:0003676">
    <property type="term" value="F:nucleic acid binding"/>
    <property type="evidence" value="ECO:0007669"/>
    <property type="project" value="InterPro"/>
</dbReference>
<dbReference type="GO" id="GO:0004803">
    <property type="term" value="F:transposase activity"/>
    <property type="evidence" value="ECO:0007669"/>
    <property type="project" value="TreeGrafter"/>
</dbReference>
<dbReference type="AlphaFoldDB" id="A0A3S0SXE6"/>
<dbReference type="Gene3D" id="3.30.420.10">
    <property type="entry name" value="Ribonuclease H-like superfamily/Ribonuclease H"/>
    <property type="match status" value="1"/>
</dbReference>
<dbReference type="NCBIfam" id="NF033563">
    <property type="entry name" value="transpos_IS30"/>
    <property type="match status" value="1"/>
</dbReference>
<dbReference type="InterPro" id="IPR036397">
    <property type="entry name" value="RNaseH_sf"/>
</dbReference>
<dbReference type="SUPFAM" id="SSF53098">
    <property type="entry name" value="Ribonuclease H-like"/>
    <property type="match status" value="1"/>
</dbReference>
<dbReference type="PANTHER" id="PTHR10948:SF23">
    <property type="entry name" value="TRANSPOSASE INSI FOR INSERTION SEQUENCE ELEMENT IS30A-RELATED"/>
    <property type="match status" value="1"/>
</dbReference>
<dbReference type="InterPro" id="IPR012337">
    <property type="entry name" value="RNaseH-like_sf"/>
</dbReference>
<organism evidence="2 3">
    <name type="scientific">Spiroplasma poulsonii</name>
    <dbReference type="NCBI Taxonomy" id="2138"/>
    <lineage>
        <taxon>Bacteria</taxon>
        <taxon>Bacillati</taxon>
        <taxon>Mycoplasmatota</taxon>
        <taxon>Mollicutes</taxon>
        <taxon>Entomoplasmatales</taxon>
        <taxon>Spiroplasmataceae</taxon>
        <taxon>Spiroplasma</taxon>
    </lineage>
</organism>
<proteinExistence type="predicted"/>
<protein>
    <submittedName>
        <fullName evidence="2">IS30 family transposase</fullName>
    </submittedName>
</protein>
<evidence type="ECO:0000313" key="2">
    <source>
        <dbReference type="EMBL" id="RUP74993.1"/>
    </source>
</evidence>
<dbReference type="EMBL" id="RAHC01000051">
    <property type="protein sequence ID" value="RUP74993.1"/>
    <property type="molecule type" value="Genomic_DNA"/>
</dbReference>
<reference evidence="2 3" key="1">
    <citation type="journal article" date="2019" name="Genome Biol. Evol.">
        <title>Toxin and genome evolution in a Drosophila defensive symbiosis.</title>
        <authorList>
            <person name="Ballinger M.J."/>
            <person name="Gawryluk R.M."/>
            <person name="Perlman S.J."/>
        </authorList>
    </citation>
    <scope>NUCLEOTIDE SEQUENCE [LARGE SCALE GENOMIC DNA]</scope>
    <source>
        <strain evidence="3">sNeo</strain>
    </source>
</reference>
<dbReference type="GO" id="GO:0015074">
    <property type="term" value="P:DNA integration"/>
    <property type="evidence" value="ECO:0007669"/>
    <property type="project" value="InterPro"/>
</dbReference>
<dbReference type="PROSITE" id="PS50994">
    <property type="entry name" value="INTEGRASE"/>
    <property type="match status" value="1"/>
</dbReference>
<feature type="non-terminal residue" evidence="2">
    <location>
        <position position="1"/>
    </location>
</feature>
<evidence type="ECO:0000313" key="3">
    <source>
        <dbReference type="Proteomes" id="UP000274545"/>
    </source>
</evidence>
<dbReference type="InterPro" id="IPR053392">
    <property type="entry name" value="Transposase_IS30-like"/>
</dbReference>
<dbReference type="RefSeq" id="WP_158676215.1">
    <property type="nucleotide sequence ID" value="NZ_RAHC01000051.1"/>
</dbReference>
<evidence type="ECO:0000259" key="1">
    <source>
        <dbReference type="PROSITE" id="PS50994"/>
    </source>
</evidence>
<dbReference type="PANTHER" id="PTHR10948">
    <property type="entry name" value="TRANSPOSASE"/>
    <property type="match status" value="1"/>
</dbReference>
<dbReference type="InterPro" id="IPR051917">
    <property type="entry name" value="Transposase-Integrase"/>
</dbReference>
<dbReference type="Proteomes" id="UP000274545">
    <property type="component" value="Unassembled WGS sequence"/>
</dbReference>
<feature type="domain" description="Integrase catalytic" evidence="1">
    <location>
        <begin position="99"/>
        <end position="257"/>
    </location>
</feature>
<gene>
    <name evidence="2" type="ORF">D6D54_09120</name>
</gene>
<sequence>YFNKKGYRKNSIIFSDEKLRWLDKRFNKYHDTPEQICKNYEKEFGSKFPICVKTLYKYIYSGLLNLSKENLYFHGKRFKTKNIKDNRGKIRNFKTIEQSKHDKYEFGWFQMDTVVGKDHQSSCLVLTEELSKKTFCKKLNENSVVEVTKAIKKILNNKIFKTINIKGIVTDQGKEFSNWKEIEKIACTNVYFCDAGTPTQKPLVERINRDIRHWFPKGTDFNNITQQEIDLVIDVINNKPRACLQWLSSQQLFLNLSSHI</sequence>
<comment type="caution">
    <text evidence="2">The sequence shown here is derived from an EMBL/GenBank/DDBJ whole genome shotgun (WGS) entry which is preliminary data.</text>
</comment>
<name>A0A3S0SXE6_9MOLU</name>
<accession>A0A3S0SXE6</accession>
<dbReference type="GO" id="GO:0005829">
    <property type="term" value="C:cytosol"/>
    <property type="evidence" value="ECO:0007669"/>
    <property type="project" value="TreeGrafter"/>
</dbReference>